<evidence type="ECO:0000313" key="2">
    <source>
        <dbReference type="EMBL" id="EIJ87411.1"/>
    </source>
</evidence>
<organism evidence="2 3">
    <name type="scientific">Nematocida parisii (strain ERTm3)</name>
    <name type="common">Nematode killer fungus</name>
    <dbReference type="NCBI Taxonomy" id="935791"/>
    <lineage>
        <taxon>Eukaryota</taxon>
        <taxon>Fungi</taxon>
        <taxon>Fungi incertae sedis</taxon>
        <taxon>Microsporidia</taxon>
        <taxon>Nematocida</taxon>
    </lineage>
</organism>
<sequence>MDYLFLLSDHEKEEILNEICNNHENKKFFKVIKQIISSLNTNIEKEKVEMDQDIETDPVSQDSNINELENNPTLGSTLNDETTTTPADTTNLKNKDGKTQEELQINPSGTQAKPNLPANSTLNDKTTTTPADTTNLKNKDGKTPEELQINPSGTQAKPNLPANSTLNDKTTTTPADTTNTGGSIRKFIDKISNIITRKNN</sequence>
<accession>I3EDW4</accession>
<feature type="compositionally biased region" description="Polar residues" evidence="1">
    <location>
        <begin position="149"/>
        <end position="164"/>
    </location>
</feature>
<dbReference type="Proteomes" id="UP000002872">
    <property type="component" value="Unassembled WGS sequence"/>
</dbReference>
<evidence type="ECO:0000313" key="3">
    <source>
        <dbReference type="Proteomes" id="UP000002872"/>
    </source>
</evidence>
<evidence type="ECO:0000256" key="1">
    <source>
        <dbReference type="SAM" id="MobiDB-lite"/>
    </source>
</evidence>
<protein>
    <submittedName>
        <fullName evidence="2">Uncharacterized protein</fullName>
    </submittedName>
</protein>
<dbReference type="EMBL" id="GL870882">
    <property type="protein sequence ID" value="EIJ87411.1"/>
    <property type="molecule type" value="Genomic_DNA"/>
</dbReference>
<feature type="compositionally biased region" description="Polar residues" evidence="1">
    <location>
        <begin position="102"/>
        <end position="120"/>
    </location>
</feature>
<proteinExistence type="predicted"/>
<feature type="region of interest" description="Disordered" evidence="1">
    <location>
        <begin position="49"/>
        <end position="182"/>
    </location>
</feature>
<dbReference type="AlphaFoldDB" id="I3EDW4"/>
<dbReference type="HOGENOM" id="CLU_1366590_0_0_1"/>
<dbReference type="InParanoid" id="I3EDW4"/>
<name>I3EDW4_NEMP3</name>
<feature type="compositionally biased region" description="Low complexity" evidence="1">
    <location>
        <begin position="165"/>
        <end position="180"/>
    </location>
</feature>
<keyword evidence="3" id="KW-1185">Reference proteome</keyword>
<gene>
    <name evidence="2" type="ORF">NEQG_02292</name>
</gene>
<feature type="compositionally biased region" description="Low complexity" evidence="1">
    <location>
        <begin position="77"/>
        <end position="92"/>
    </location>
</feature>
<feature type="compositionally biased region" description="Polar residues" evidence="1">
    <location>
        <begin position="58"/>
        <end position="76"/>
    </location>
</feature>
<dbReference type="VEuPathDB" id="MicrosporidiaDB:NEQG_02292"/>
<feature type="compositionally biased region" description="Low complexity" evidence="1">
    <location>
        <begin position="121"/>
        <end position="136"/>
    </location>
</feature>
<reference evidence="2" key="1">
    <citation type="submission" date="2011-01" db="EMBL/GenBank/DDBJ databases">
        <title>The Genome Sequence of Nematocida parisii strain ERTm3.</title>
        <authorList>
            <consortium name="The Broad Institute Genome Sequencing Platform"/>
            <consortium name="The Broad Institute Genome Sequencing Center for Infectious Disease"/>
            <person name="Cuomo C."/>
            <person name="Troemel E."/>
            <person name="Young S.K."/>
            <person name="Zeng Q."/>
            <person name="Gargeya S."/>
            <person name="Fitzgerald M."/>
            <person name="Haas B."/>
            <person name="Abouelleil A."/>
            <person name="Alvarado L."/>
            <person name="Arachchi H.M."/>
            <person name="Berlin A."/>
            <person name="Chapman S.B."/>
            <person name="Gearin G."/>
            <person name="Goldberg J."/>
            <person name="Griggs A."/>
            <person name="Gujja S."/>
            <person name="Hansen M."/>
            <person name="Heiman D."/>
            <person name="Howarth C."/>
            <person name="Larimer J."/>
            <person name="Lui A."/>
            <person name="MacDonald P.J.P."/>
            <person name="McCowen C."/>
            <person name="Montmayeur A."/>
            <person name="Murphy C."/>
            <person name="Neiman D."/>
            <person name="Pearson M."/>
            <person name="Priest M."/>
            <person name="Roberts A."/>
            <person name="Saif S."/>
            <person name="Shea T."/>
            <person name="Sisk P."/>
            <person name="Stolte C."/>
            <person name="Sykes S."/>
            <person name="Wortman J."/>
            <person name="Nusbaum C."/>
            <person name="Birren B."/>
        </authorList>
    </citation>
    <scope>NUCLEOTIDE SEQUENCE</scope>
    <source>
        <strain evidence="2">ERTm3</strain>
    </source>
</reference>